<dbReference type="InterPro" id="IPR001579">
    <property type="entry name" value="Glyco_hydro_18_chit_AS"/>
</dbReference>
<name>A0ABN3FA42_9ACTN</name>
<dbReference type="PROSITE" id="PS51910">
    <property type="entry name" value="GH18_2"/>
    <property type="match status" value="1"/>
</dbReference>
<feature type="chain" id="PRO_5046178156" description="GH18 domain-containing protein" evidence="5">
    <location>
        <begin position="28"/>
        <end position="311"/>
    </location>
</feature>
<dbReference type="InterPro" id="IPR001223">
    <property type="entry name" value="Glyco_hydro18_cat"/>
</dbReference>
<accession>A0ABN3FA42</accession>
<proteinExistence type="inferred from homology"/>
<dbReference type="RefSeq" id="WP_346172648.1">
    <property type="nucleotide sequence ID" value="NZ_BAAASD010000001.1"/>
</dbReference>
<evidence type="ECO:0000256" key="5">
    <source>
        <dbReference type="SAM" id="SignalP"/>
    </source>
</evidence>
<keyword evidence="1 3" id="KW-0378">Hydrolase</keyword>
<dbReference type="Gene3D" id="3.20.20.80">
    <property type="entry name" value="Glycosidases"/>
    <property type="match status" value="1"/>
</dbReference>
<dbReference type="Proteomes" id="UP001500253">
    <property type="component" value="Unassembled WGS sequence"/>
</dbReference>
<evidence type="ECO:0000256" key="4">
    <source>
        <dbReference type="RuleBase" id="RU004453"/>
    </source>
</evidence>
<feature type="signal peptide" evidence="5">
    <location>
        <begin position="1"/>
        <end position="27"/>
    </location>
</feature>
<dbReference type="SUPFAM" id="SSF51445">
    <property type="entry name" value="(Trans)glycosidases"/>
    <property type="match status" value="1"/>
</dbReference>
<organism evidence="7 8">
    <name type="scientific">Streptomyces cuspidosporus</name>
    <dbReference type="NCBI Taxonomy" id="66882"/>
    <lineage>
        <taxon>Bacteria</taxon>
        <taxon>Bacillati</taxon>
        <taxon>Actinomycetota</taxon>
        <taxon>Actinomycetes</taxon>
        <taxon>Kitasatosporales</taxon>
        <taxon>Streptomycetaceae</taxon>
        <taxon>Streptomyces</taxon>
    </lineage>
</organism>
<evidence type="ECO:0000256" key="1">
    <source>
        <dbReference type="ARBA" id="ARBA00022801"/>
    </source>
</evidence>
<keyword evidence="8" id="KW-1185">Reference proteome</keyword>
<dbReference type="Pfam" id="PF00704">
    <property type="entry name" value="Glyco_hydro_18"/>
    <property type="match status" value="1"/>
</dbReference>
<keyword evidence="5" id="KW-0732">Signal</keyword>
<comment type="similarity">
    <text evidence="4">Belongs to the glycosyl hydrolase 18 family.</text>
</comment>
<evidence type="ECO:0000313" key="7">
    <source>
        <dbReference type="EMBL" id="GAA2325322.1"/>
    </source>
</evidence>
<evidence type="ECO:0000259" key="6">
    <source>
        <dbReference type="PROSITE" id="PS51910"/>
    </source>
</evidence>
<reference evidence="7 8" key="1">
    <citation type="journal article" date="2019" name="Int. J. Syst. Evol. Microbiol.">
        <title>The Global Catalogue of Microorganisms (GCM) 10K type strain sequencing project: providing services to taxonomists for standard genome sequencing and annotation.</title>
        <authorList>
            <consortium name="The Broad Institute Genomics Platform"/>
            <consortium name="The Broad Institute Genome Sequencing Center for Infectious Disease"/>
            <person name="Wu L."/>
            <person name="Ma J."/>
        </authorList>
    </citation>
    <scope>NUCLEOTIDE SEQUENCE [LARGE SCALE GENOMIC DNA]</scope>
    <source>
        <strain evidence="7 8">JCM 4316</strain>
    </source>
</reference>
<dbReference type="EMBL" id="BAAASD010000001">
    <property type="protein sequence ID" value="GAA2325322.1"/>
    <property type="molecule type" value="Genomic_DNA"/>
</dbReference>
<gene>
    <name evidence="7" type="ORF">GCM10010246_03080</name>
</gene>
<keyword evidence="2 3" id="KW-0326">Glycosidase</keyword>
<comment type="caution">
    <text evidence="7">The sequence shown here is derived from an EMBL/GenBank/DDBJ whole genome shotgun (WGS) entry which is preliminary data.</text>
</comment>
<sequence length="311" mass="33491">MSSRFARACSVLLATCALALASGTANAEVPRESRADDYGASAHRVVAYYQTQYRDGNYVSPLPLEHAVTDIDVAAVHLNAGGPLTLNDDPPSAAKYDRMWRDLAALRAGGVRMEAMLGGAAQGSYAALHKDFDTYYPQLRDFLRKYHFDGIDIDIEERFSLSDTERLINQLRTDFGSRFVINLAPVASDLSGESNFSGGFSYAKLEQDMGSRISWYNAQFYCGWGALSSTSDYDKVIKAGFAPARVVAGTVTNPANCSGYVSPAQLSGTLASLTGKYPGFAGVAGWEYFNAVPVNGTGPASWYAAAKKAMK</sequence>
<dbReference type="InterPro" id="IPR017853">
    <property type="entry name" value="GH"/>
</dbReference>
<protein>
    <recommendedName>
        <fullName evidence="6">GH18 domain-containing protein</fullName>
    </recommendedName>
</protein>
<evidence type="ECO:0000313" key="8">
    <source>
        <dbReference type="Proteomes" id="UP001500253"/>
    </source>
</evidence>
<dbReference type="PROSITE" id="PS01095">
    <property type="entry name" value="GH18_1"/>
    <property type="match status" value="1"/>
</dbReference>
<feature type="domain" description="GH18" evidence="6">
    <location>
        <begin position="43"/>
        <end position="311"/>
    </location>
</feature>
<evidence type="ECO:0000256" key="2">
    <source>
        <dbReference type="ARBA" id="ARBA00023295"/>
    </source>
</evidence>
<evidence type="ECO:0000256" key="3">
    <source>
        <dbReference type="RuleBase" id="RU000489"/>
    </source>
</evidence>